<accession>A0AAN4W150</accession>
<dbReference type="EMBL" id="BQKE01000003">
    <property type="protein sequence ID" value="GJM63756.1"/>
    <property type="molecule type" value="Genomic_DNA"/>
</dbReference>
<protein>
    <submittedName>
        <fullName evidence="1">Uncharacterized protein</fullName>
    </submittedName>
</protein>
<sequence>MQNRYFKKAETIVAIALILGMVWAGKKIETNAKKIKSAFISQHDDPLKAYMPWCEN</sequence>
<organism evidence="1 2">
    <name type="scientific">Persicobacter diffluens</name>
    <dbReference type="NCBI Taxonomy" id="981"/>
    <lineage>
        <taxon>Bacteria</taxon>
        <taxon>Pseudomonadati</taxon>
        <taxon>Bacteroidota</taxon>
        <taxon>Cytophagia</taxon>
        <taxon>Cytophagales</taxon>
        <taxon>Persicobacteraceae</taxon>
        <taxon>Persicobacter</taxon>
    </lineage>
</organism>
<proteinExistence type="predicted"/>
<name>A0AAN4W150_9BACT</name>
<evidence type="ECO:0000313" key="2">
    <source>
        <dbReference type="Proteomes" id="UP001310022"/>
    </source>
</evidence>
<dbReference type="RefSeq" id="WP_338238876.1">
    <property type="nucleotide sequence ID" value="NZ_BQKE01000003.1"/>
</dbReference>
<gene>
    <name evidence="1" type="ORF">PEDI_43080</name>
</gene>
<reference evidence="1 2" key="1">
    <citation type="submission" date="2021-12" db="EMBL/GenBank/DDBJ databases">
        <title>Genome sequencing of bacteria with rrn-lacking chromosome and rrn-plasmid.</title>
        <authorList>
            <person name="Anda M."/>
            <person name="Iwasaki W."/>
        </authorList>
    </citation>
    <scope>NUCLEOTIDE SEQUENCE [LARGE SCALE GENOMIC DNA]</scope>
    <source>
        <strain evidence="1 2">NBRC 15940</strain>
    </source>
</reference>
<dbReference type="AlphaFoldDB" id="A0AAN4W150"/>
<comment type="caution">
    <text evidence="1">The sequence shown here is derived from an EMBL/GenBank/DDBJ whole genome shotgun (WGS) entry which is preliminary data.</text>
</comment>
<keyword evidence="2" id="KW-1185">Reference proteome</keyword>
<evidence type="ECO:0000313" key="1">
    <source>
        <dbReference type="EMBL" id="GJM63756.1"/>
    </source>
</evidence>
<dbReference type="Proteomes" id="UP001310022">
    <property type="component" value="Unassembled WGS sequence"/>
</dbReference>